<name>A0A1Y5F5E0_9BACT</name>
<gene>
    <name evidence="2" type="ORF">A9Q84_15370</name>
</gene>
<accession>A0A1Y5F5E0</accession>
<dbReference type="Proteomes" id="UP000196531">
    <property type="component" value="Unassembled WGS sequence"/>
</dbReference>
<comment type="caution">
    <text evidence="2">The sequence shown here is derived from an EMBL/GenBank/DDBJ whole genome shotgun (WGS) entry which is preliminary data.</text>
</comment>
<organism evidence="2 3">
    <name type="scientific">Halobacteriovorax marinus</name>
    <dbReference type="NCBI Taxonomy" id="97084"/>
    <lineage>
        <taxon>Bacteria</taxon>
        <taxon>Pseudomonadati</taxon>
        <taxon>Bdellovibrionota</taxon>
        <taxon>Bacteriovoracia</taxon>
        <taxon>Bacteriovoracales</taxon>
        <taxon>Halobacteriovoraceae</taxon>
        <taxon>Halobacteriovorax</taxon>
    </lineage>
</organism>
<dbReference type="InterPro" id="IPR018873">
    <property type="entry name" value="KilA-N_DNA-bd_domain"/>
</dbReference>
<proteinExistence type="predicted"/>
<evidence type="ECO:0000313" key="2">
    <source>
        <dbReference type="EMBL" id="OUR95877.1"/>
    </source>
</evidence>
<evidence type="ECO:0000259" key="1">
    <source>
        <dbReference type="Pfam" id="PF10543"/>
    </source>
</evidence>
<sequence>MNFEIDQIKEMIYVIRGQKVMLDSDLARLYGVETKRLNEQVKRNFDRFPEDFMFQLSFEEFLSLKSQIATSKTGRGGKQKQPLVFTENGVAMLSGILNSKQAIEVNIAIMRIFTKLRSFMMLEKELVTRMNRLESDTTEVFKVVFEKLDCLDEQLPALKKDRTKIGLESKD</sequence>
<reference evidence="3" key="1">
    <citation type="journal article" date="2017" name="Proc. Natl. Acad. Sci. U.S.A.">
        <title>Simulation of Deepwater Horizon oil plume reveals substrate specialization within a complex community of hydrocarbon-degraders.</title>
        <authorList>
            <person name="Hu P."/>
            <person name="Dubinsky E.A."/>
            <person name="Probst A.J."/>
            <person name="Wang J."/>
            <person name="Sieber C.M.K."/>
            <person name="Tom L.M."/>
            <person name="Gardinali P."/>
            <person name="Banfield J.F."/>
            <person name="Atlas R.M."/>
            <person name="Andersen G.L."/>
        </authorList>
    </citation>
    <scope>NUCLEOTIDE SEQUENCE [LARGE SCALE GENOMIC DNA]</scope>
</reference>
<feature type="domain" description="KilA-N DNA-binding" evidence="1">
    <location>
        <begin position="11"/>
        <end position="96"/>
    </location>
</feature>
<evidence type="ECO:0000313" key="3">
    <source>
        <dbReference type="Proteomes" id="UP000196531"/>
    </source>
</evidence>
<dbReference type="AlphaFoldDB" id="A0A1Y5F5E0"/>
<dbReference type="Pfam" id="PF10543">
    <property type="entry name" value="ORF6N"/>
    <property type="match status" value="1"/>
</dbReference>
<dbReference type="EMBL" id="MAAO01000007">
    <property type="protein sequence ID" value="OUR95877.1"/>
    <property type="molecule type" value="Genomic_DNA"/>
</dbReference>
<protein>
    <recommendedName>
        <fullName evidence="1">KilA-N DNA-binding domain-containing protein</fullName>
    </recommendedName>
</protein>